<keyword evidence="2" id="KW-1185">Reference proteome</keyword>
<feature type="non-terminal residue" evidence="1">
    <location>
        <position position="1"/>
    </location>
</feature>
<accession>A0A9N9HNL0</accession>
<dbReference type="Proteomes" id="UP000789831">
    <property type="component" value="Unassembled WGS sequence"/>
</dbReference>
<proteinExistence type="predicted"/>
<dbReference type="AlphaFoldDB" id="A0A9N9HNL0"/>
<feature type="non-terminal residue" evidence="1">
    <location>
        <position position="49"/>
    </location>
</feature>
<evidence type="ECO:0000313" key="2">
    <source>
        <dbReference type="Proteomes" id="UP000789831"/>
    </source>
</evidence>
<protein>
    <submittedName>
        <fullName evidence="1">12964_t:CDS:1</fullName>
    </submittedName>
</protein>
<sequence length="49" mass="5631">KASTTNVCYSLNPKSLLKQLEQIITMAYLLRASVIFKISDIRTFGKRRI</sequence>
<gene>
    <name evidence="1" type="ORF">AGERDE_LOCUS13365</name>
</gene>
<evidence type="ECO:0000313" key="1">
    <source>
        <dbReference type="EMBL" id="CAG8698008.1"/>
    </source>
</evidence>
<reference evidence="1" key="1">
    <citation type="submission" date="2021-06" db="EMBL/GenBank/DDBJ databases">
        <authorList>
            <person name="Kallberg Y."/>
            <person name="Tangrot J."/>
            <person name="Rosling A."/>
        </authorList>
    </citation>
    <scope>NUCLEOTIDE SEQUENCE</scope>
    <source>
        <strain evidence="1">MT106</strain>
    </source>
</reference>
<name>A0A9N9HNL0_9GLOM</name>
<dbReference type="EMBL" id="CAJVPL010017188">
    <property type="protein sequence ID" value="CAG8698008.1"/>
    <property type="molecule type" value="Genomic_DNA"/>
</dbReference>
<comment type="caution">
    <text evidence="1">The sequence shown here is derived from an EMBL/GenBank/DDBJ whole genome shotgun (WGS) entry which is preliminary data.</text>
</comment>
<organism evidence="1 2">
    <name type="scientific">Ambispora gerdemannii</name>
    <dbReference type="NCBI Taxonomy" id="144530"/>
    <lineage>
        <taxon>Eukaryota</taxon>
        <taxon>Fungi</taxon>
        <taxon>Fungi incertae sedis</taxon>
        <taxon>Mucoromycota</taxon>
        <taxon>Glomeromycotina</taxon>
        <taxon>Glomeromycetes</taxon>
        <taxon>Archaeosporales</taxon>
        <taxon>Ambisporaceae</taxon>
        <taxon>Ambispora</taxon>
    </lineage>
</organism>